<feature type="transmembrane region" description="Helical" evidence="4">
    <location>
        <begin position="309"/>
        <end position="330"/>
    </location>
</feature>
<dbReference type="KEGG" id="mor:MOC_0370"/>
<dbReference type="GO" id="GO:0022857">
    <property type="term" value="F:transmembrane transporter activity"/>
    <property type="evidence" value="ECO:0007669"/>
    <property type="project" value="InterPro"/>
</dbReference>
<proteinExistence type="predicted"/>
<dbReference type="InterPro" id="IPR010645">
    <property type="entry name" value="MFS_4"/>
</dbReference>
<feature type="domain" description="Major facilitator superfamily (MFS) profile" evidence="5">
    <location>
        <begin position="21"/>
        <end position="398"/>
    </location>
</feature>
<feature type="transmembrane region" description="Helical" evidence="4">
    <location>
        <begin position="24"/>
        <end position="43"/>
    </location>
</feature>
<evidence type="ECO:0000256" key="2">
    <source>
        <dbReference type="ARBA" id="ARBA00022989"/>
    </source>
</evidence>
<feature type="transmembrane region" description="Helical" evidence="4">
    <location>
        <begin position="220"/>
        <end position="244"/>
    </location>
</feature>
<evidence type="ECO:0000256" key="1">
    <source>
        <dbReference type="ARBA" id="ARBA00022692"/>
    </source>
</evidence>
<evidence type="ECO:0000313" key="6">
    <source>
        <dbReference type="EMBL" id="AIQ88125.1"/>
    </source>
</evidence>
<protein>
    <submittedName>
        <fullName evidence="6">Major facilitator family transporter</fullName>
    </submittedName>
</protein>
<dbReference type="Pfam" id="PF06779">
    <property type="entry name" value="MFS_4"/>
    <property type="match status" value="1"/>
</dbReference>
<dbReference type="PANTHER" id="PTHR23537">
    <property type="match status" value="1"/>
</dbReference>
<dbReference type="STRING" id="693986.MOC_0370"/>
<name>A0A089NNL2_9HYPH</name>
<feature type="transmembrane region" description="Helical" evidence="4">
    <location>
        <begin position="91"/>
        <end position="114"/>
    </location>
</feature>
<dbReference type="HOGENOM" id="CLU_001265_7_2_5"/>
<dbReference type="PANTHER" id="PTHR23537:SF1">
    <property type="entry name" value="SUGAR TRANSPORTER"/>
    <property type="match status" value="1"/>
</dbReference>
<evidence type="ECO:0000256" key="4">
    <source>
        <dbReference type="SAM" id="Phobius"/>
    </source>
</evidence>
<dbReference type="Proteomes" id="UP000029492">
    <property type="component" value="Chromosome"/>
</dbReference>
<keyword evidence="2 4" id="KW-1133">Transmembrane helix</keyword>
<evidence type="ECO:0000313" key="7">
    <source>
        <dbReference type="Proteomes" id="UP000029492"/>
    </source>
</evidence>
<feature type="transmembrane region" description="Helical" evidence="4">
    <location>
        <begin position="63"/>
        <end position="84"/>
    </location>
</feature>
<evidence type="ECO:0000259" key="5">
    <source>
        <dbReference type="PROSITE" id="PS50850"/>
    </source>
</evidence>
<feature type="transmembrane region" description="Helical" evidence="4">
    <location>
        <begin position="371"/>
        <end position="392"/>
    </location>
</feature>
<dbReference type="AlphaFoldDB" id="A0A089NNL2"/>
<dbReference type="InterPro" id="IPR036259">
    <property type="entry name" value="MFS_trans_sf"/>
</dbReference>
<gene>
    <name evidence="6" type="ORF">MOC_0370</name>
</gene>
<feature type="transmembrane region" description="Helical" evidence="4">
    <location>
        <begin position="256"/>
        <end position="276"/>
    </location>
</feature>
<dbReference type="PROSITE" id="PS50850">
    <property type="entry name" value="MFS"/>
    <property type="match status" value="1"/>
</dbReference>
<dbReference type="EMBL" id="CP003811">
    <property type="protein sequence ID" value="AIQ88125.1"/>
    <property type="molecule type" value="Genomic_DNA"/>
</dbReference>
<feature type="transmembrane region" description="Helical" evidence="4">
    <location>
        <begin position="182"/>
        <end position="200"/>
    </location>
</feature>
<dbReference type="eggNOG" id="COG2814">
    <property type="taxonomic scope" value="Bacteria"/>
</dbReference>
<reference evidence="6 7" key="1">
    <citation type="journal article" date="2014" name="PLoS ONE">
        <title>Genome Information of Methylobacterium oryzae, a Plant-Probiotic Methylotroph in the Phyllosphere.</title>
        <authorList>
            <person name="Kwak M.J."/>
            <person name="Jeong H."/>
            <person name="Madhaiyan M."/>
            <person name="Lee Y."/>
            <person name="Sa T.M."/>
            <person name="Oh T.K."/>
            <person name="Kim J.F."/>
        </authorList>
    </citation>
    <scope>NUCLEOTIDE SEQUENCE [LARGE SCALE GENOMIC DNA]</scope>
    <source>
        <strain evidence="6 7">CBMB20</strain>
    </source>
</reference>
<dbReference type="Gene3D" id="1.20.1250.20">
    <property type="entry name" value="MFS general substrate transporter like domains"/>
    <property type="match status" value="2"/>
</dbReference>
<feature type="transmembrane region" description="Helical" evidence="4">
    <location>
        <begin position="120"/>
        <end position="138"/>
    </location>
</feature>
<dbReference type="InterPro" id="IPR020846">
    <property type="entry name" value="MFS_dom"/>
</dbReference>
<sequence>MPVSGAAAPVPAAGEAGGRLPFPALAAGFLALAVAIGIGRFVYTPILPAMADGLGLIRAETGLIGSANFAGYLAGALASAHPLLLRGRRLWLAGALGTCVATLVAMSACSTLAAFVALRFVGGAASALGFVLATALVMDRLTRTGRSDLAALHYAGVGSGIALSAAVVSIAREAGCEWRGLWIISGVLALGLAGPILWLLQGSAPAASRAQAGTATSASIARLVIAYGLFGFGYVITATFLVAIVRTLPQLATAEAYVWLCVGLAAAPSVAIWGWVERRLGFRTSFALACLVEASGVMASVLAAHVPAILYAAVALGGTFVALTSLGIDGARRLHAGNRQRIVAVMMAAFGTGQVIGPVAAGVLADATGSFTVPSLAAAAALLIAAALVLSLPGADAAA</sequence>
<keyword evidence="7" id="KW-1185">Reference proteome</keyword>
<evidence type="ECO:0000256" key="3">
    <source>
        <dbReference type="ARBA" id="ARBA00023136"/>
    </source>
</evidence>
<dbReference type="GO" id="GO:0005886">
    <property type="term" value="C:plasma membrane"/>
    <property type="evidence" value="ECO:0007669"/>
    <property type="project" value="TreeGrafter"/>
</dbReference>
<feature type="transmembrane region" description="Helical" evidence="4">
    <location>
        <begin position="150"/>
        <end position="170"/>
    </location>
</feature>
<feature type="transmembrane region" description="Helical" evidence="4">
    <location>
        <begin position="342"/>
        <end position="365"/>
    </location>
</feature>
<dbReference type="SUPFAM" id="SSF103473">
    <property type="entry name" value="MFS general substrate transporter"/>
    <property type="match status" value="1"/>
</dbReference>
<accession>A0A089NNL2</accession>
<organism evidence="6 7">
    <name type="scientific">Methylobacterium oryzae CBMB20</name>
    <dbReference type="NCBI Taxonomy" id="693986"/>
    <lineage>
        <taxon>Bacteria</taxon>
        <taxon>Pseudomonadati</taxon>
        <taxon>Pseudomonadota</taxon>
        <taxon>Alphaproteobacteria</taxon>
        <taxon>Hyphomicrobiales</taxon>
        <taxon>Methylobacteriaceae</taxon>
        <taxon>Methylobacterium</taxon>
    </lineage>
</organism>
<keyword evidence="1 4" id="KW-0812">Transmembrane</keyword>
<keyword evidence="3 4" id="KW-0472">Membrane</keyword>